<feature type="domain" description="HTH tetR-type" evidence="4">
    <location>
        <begin position="32"/>
        <end position="92"/>
    </location>
</feature>
<dbReference type="Pfam" id="PF00440">
    <property type="entry name" value="TetR_N"/>
    <property type="match status" value="1"/>
</dbReference>
<feature type="region of interest" description="Disordered" evidence="3">
    <location>
        <begin position="1"/>
        <end position="32"/>
    </location>
</feature>
<dbReference type="EMBL" id="CP046600">
    <property type="protein sequence ID" value="QUR65740.1"/>
    <property type="molecule type" value="Genomic_DNA"/>
</dbReference>
<evidence type="ECO:0000256" key="1">
    <source>
        <dbReference type="ARBA" id="ARBA00023125"/>
    </source>
</evidence>
<dbReference type="InterPro" id="IPR001647">
    <property type="entry name" value="HTH_TetR"/>
</dbReference>
<keyword evidence="6" id="KW-1185">Reference proteome</keyword>
<feature type="DNA-binding region" description="H-T-H motif" evidence="2">
    <location>
        <begin position="55"/>
        <end position="74"/>
    </location>
</feature>
<evidence type="ECO:0000313" key="5">
    <source>
        <dbReference type="EMBL" id="QUR65740.1"/>
    </source>
</evidence>
<reference evidence="5" key="1">
    <citation type="submission" date="2019-12" db="EMBL/GenBank/DDBJ databases">
        <title>Mycobacterium spongiae sp. nov.</title>
        <authorList>
            <person name="Stinear T."/>
        </authorList>
    </citation>
    <scope>NUCLEOTIDE SEQUENCE</scope>
    <source>
        <strain evidence="5">FSD4b-SM</strain>
    </source>
</reference>
<dbReference type="PROSITE" id="PS50977">
    <property type="entry name" value="HTH_TETR_2"/>
    <property type="match status" value="1"/>
</dbReference>
<evidence type="ECO:0000313" key="6">
    <source>
        <dbReference type="Proteomes" id="UP000682202"/>
    </source>
</evidence>
<evidence type="ECO:0000256" key="3">
    <source>
        <dbReference type="SAM" id="MobiDB-lite"/>
    </source>
</evidence>
<evidence type="ECO:0000259" key="4">
    <source>
        <dbReference type="PROSITE" id="PS50977"/>
    </source>
</evidence>
<organism evidence="5 6">
    <name type="scientific">Mycobacterium spongiae</name>
    <dbReference type="NCBI Taxonomy" id="886343"/>
    <lineage>
        <taxon>Bacteria</taxon>
        <taxon>Bacillati</taxon>
        <taxon>Actinomycetota</taxon>
        <taxon>Actinomycetes</taxon>
        <taxon>Mycobacteriales</taxon>
        <taxon>Mycobacteriaceae</taxon>
        <taxon>Mycobacterium</taxon>
    </lineage>
</organism>
<gene>
    <name evidence="5" type="ORF">F6B93_00410</name>
</gene>
<protein>
    <submittedName>
        <fullName evidence="5">TetR family transcriptional regulator</fullName>
    </submittedName>
</protein>
<feature type="compositionally biased region" description="Polar residues" evidence="3">
    <location>
        <begin position="1"/>
        <end position="19"/>
    </location>
</feature>
<dbReference type="InterPro" id="IPR050109">
    <property type="entry name" value="HTH-type_TetR-like_transc_reg"/>
</dbReference>
<dbReference type="GO" id="GO:0003700">
    <property type="term" value="F:DNA-binding transcription factor activity"/>
    <property type="evidence" value="ECO:0007669"/>
    <property type="project" value="TreeGrafter"/>
</dbReference>
<sequence>MTYRQTIVYSRGVSSSGDPETSRRRGRPSVAGERRAAIIEAHIQLISEQGSPTVPMADIAERAGVARTAISHFVGDHKALRVATIHELGRRYELAIRDAVGPDPTPENIIDLLFSRAWTTHRSTDDRAFDLLQATASRHPETRKAVRDAYALLVDELAAAITRNSKTSPQRAAAIAYAIVCLSESNTVLLDVGFPEHHSRDAAGLARSMLKTG</sequence>
<dbReference type="InterPro" id="IPR009057">
    <property type="entry name" value="Homeodomain-like_sf"/>
</dbReference>
<dbReference type="Proteomes" id="UP000682202">
    <property type="component" value="Chromosome"/>
</dbReference>
<evidence type="ECO:0000256" key="2">
    <source>
        <dbReference type="PROSITE-ProRule" id="PRU00335"/>
    </source>
</evidence>
<dbReference type="SUPFAM" id="SSF46689">
    <property type="entry name" value="Homeodomain-like"/>
    <property type="match status" value="1"/>
</dbReference>
<keyword evidence="1 2" id="KW-0238">DNA-binding</keyword>
<dbReference type="Gene3D" id="1.10.357.10">
    <property type="entry name" value="Tetracycline Repressor, domain 2"/>
    <property type="match status" value="1"/>
</dbReference>
<dbReference type="PANTHER" id="PTHR30055">
    <property type="entry name" value="HTH-TYPE TRANSCRIPTIONAL REGULATOR RUTR"/>
    <property type="match status" value="1"/>
</dbReference>
<proteinExistence type="predicted"/>
<name>A0A975PV53_9MYCO</name>
<dbReference type="GO" id="GO:0000976">
    <property type="term" value="F:transcription cis-regulatory region binding"/>
    <property type="evidence" value="ECO:0007669"/>
    <property type="project" value="TreeGrafter"/>
</dbReference>
<dbReference type="AlphaFoldDB" id="A0A975PV53"/>
<dbReference type="KEGG" id="mspg:F6B93_00410"/>
<dbReference type="PANTHER" id="PTHR30055:SF235">
    <property type="entry name" value="TRANSCRIPTIONAL REGULATORY PROTEIN"/>
    <property type="match status" value="1"/>
</dbReference>
<accession>A0A975PV53</accession>